<dbReference type="GO" id="GO:0080120">
    <property type="term" value="P:CAAX-box protein maturation"/>
    <property type="evidence" value="ECO:0007669"/>
    <property type="project" value="UniProtKB-ARBA"/>
</dbReference>
<name>A0A220QFR2_CITFR</name>
<keyword evidence="4" id="KW-0614">Plasmid</keyword>
<evidence type="ECO:0000313" key="5">
    <source>
        <dbReference type="EMBL" id="QLV33717.1"/>
    </source>
</evidence>
<dbReference type="Proteomes" id="UP000512222">
    <property type="component" value="Plasmid pRHBSTW-00370_3"/>
</dbReference>
<dbReference type="EMBL" id="CP056575">
    <property type="protein sequence ID" value="QLV33569.1"/>
    <property type="molecule type" value="Genomic_DNA"/>
</dbReference>
<keyword evidence="1" id="KW-0812">Transmembrane</keyword>
<feature type="transmembrane region" description="Helical" evidence="1">
    <location>
        <begin position="43"/>
        <end position="63"/>
    </location>
</feature>
<feature type="transmembrane region" description="Helical" evidence="1">
    <location>
        <begin position="83"/>
        <end position="101"/>
    </location>
</feature>
<geneLocation type="plasmid" evidence="5">
    <name>pRHBSTW-00370_4</name>
</geneLocation>
<dbReference type="InterPro" id="IPR003675">
    <property type="entry name" value="Rce1/LyrA-like_dom"/>
</dbReference>
<dbReference type="Pfam" id="PF02517">
    <property type="entry name" value="Rce1-like"/>
    <property type="match status" value="1"/>
</dbReference>
<keyword evidence="1" id="KW-0472">Membrane</keyword>
<proteinExistence type="predicted"/>
<reference evidence="6" key="2">
    <citation type="submission" date="2020-06" db="EMBL/GenBank/DDBJ databases">
        <title>REHAB project genomes.</title>
        <authorList>
            <person name="Shaw L.P."/>
        </authorList>
    </citation>
    <scope>NUCLEOTIDE SEQUENCE [LARGE SCALE GENOMIC DNA]</scope>
    <source>
        <strain evidence="6">RHBSTW-00370</strain>
        <plasmid evidence="6">prhbstw-00370_3</plasmid>
        <plasmid evidence="6">prhbstw-00370_4</plasmid>
    </source>
</reference>
<keyword evidence="3" id="KW-0482">Metalloprotease</keyword>
<geneLocation type="plasmid" evidence="6">
    <name>prhbstw-00370_4</name>
</geneLocation>
<organism evidence="3">
    <name type="scientific">Citrobacter freundii</name>
    <dbReference type="NCBI Taxonomy" id="546"/>
    <lineage>
        <taxon>Bacteria</taxon>
        <taxon>Pseudomonadati</taxon>
        <taxon>Pseudomonadota</taxon>
        <taxon>Gammaproteobacteria</taxon>
        <taxon>Enterobacterales</taxon>
        <taxon>Enterobacteriaceae</taxon>
        <taxon>Citrobacter</taxon>
        <taxon>Citrobacter freundii complex</taxon>
    </lineage>
</organism>
<reference evidence="4" key="4">
    <citation type="journal article" date="2021" name="Microb. Genom.">
        <title>A genomic epidemiological study shows that prevalence of antimicrobial resistance in Enterobacterales is associated with the livestock host, as well as antimicrobial usage.</title>
        <authorList>
            <person name="AbuOun M."/>
            <person name="Jones H."/>
            <person name="Stubberfield E."/>
            <person name="Gilson D."/>
            <person name="Shaw L.P."/>
            <person name="Hubbard A.T.M."/>
            <person name="Chau K.K."/>
            <person name="Sebra R."/>
            <person name="Peto T.E.A."/>
            <person name="Crook D.W."/>
            <person name="Read D.S."/>
            <person name="Gweon H.S."/>
            <person name="Walker A.S."/>
            <person name="Stoesser N."/>
            <person name="Smith R.P."/>
            <person name="Anjum M.F."/>
            <person name="On Behalf Of The Rehab Consortium."/>
        </authorList>
    </citation>
    <scope>NUCLEOTIDE SEQUENCE</scope>
    <source>
        <strain evidence="4">RHBSTW-00370</strain>
    </source>
</reference>
<dbReference type="RefSeq" id="WP_001567322.1">
    <property type="nucleotide sequence ID" value="NZ_CAYALR010000041.1"/>
</dbReference>
<reference evidence="3" key="1">
    <citation type="journal article" date="2018" name="Genome Biol.">
        <title>SKESA: strategic k-mer extension for scrupulous assemblies.</title>
        <authorList>
            <person name="Souvorov A."/>
            <person name="Agarwala R."/>
            <person name="Lipman D.J."/>
        </authorList>
    </citation>
    <scope>NUCLEOTIDE SEQUENCE</scope>
    <source>
        <strain evidence="3">O50</strain>
    </source>
</reference>
<dbReference type="EMBL" id="DACSXJ010000101">
    <property type="protein sequence ID" value="HAT3901047.1"/>
    <property type="molecule type" value="Genomic_DNA"/>
</dbReference>
<dbReference type="GO" id="GO:0006508">
    <property type="term" value="P:proteolysis"/>
    <property type="evidence" value="ECO:0007669"/>
    <property type="project" value="UniProtKB-KW"/>
</dbReference>
<protein>
    <submittedName>
        <fullName evidence="3">CPBP family intramembrane metalloprotease</fullName>
    </submittedName>
</protein>
<evidence type="ECO:0000313" key="4">
    <source>
        <dbReference type="EMBL" id="QLV33569.1"/>
    </source>
</evidence>
<reference evidence="3" key="3">
    <citation type="submission" date="2020-09" db="EMBL/GenBank/DDBJ databases">
        <authorList>
            <consortium name="NCBI Pathogen Detection Project"/>
        </authorList>
    </citation>
    <scope>NUCLEOTIDE SEQUENCE</scope>
    <source>
        <strain evidence="3">O50</strain>
    </source>
</reference>
<dbReference type="GO" id="GO:0008237">
    <property type="term" value="F:metallopeptidase activity"/>
    <property type="evidence" value="ECO:0007669"/>
    <property type="project" value="UniProtKB-KW"/>
</dbReference>
<sequence>MDERSSQFRYSKYSAIIFLAVVIISTIVTLSPTFTLRYVGLDIAFFIVFITEILISTLVYLFYLKEFPECRIKIRTDSATVKFSALSFLIIILIQLAVYCYRDYLYHYEPSQINWITVLVMTLVVPYYEEIVYRACAFGFLRSIFKENIIIPCVITSLFFSLMHFQYYNVLDQSVLFVVSMLLLGVRIKSRSLFYPMLIHSGMNTFVILLNIQNIL</sequence>
<keyword evidence="3" id="KW-0378">Hydrolase</keyword>
<gene>
    <name evidence="4" type="ORF">HV178_26805</name>
    <name evidence="5" type="ORF">HV178_27570</name>
    <name evidence="3" type="ORF">I9Y29_005570</name>
</gene>
<feature type="transmembrane region" description="Helical" evidence="1">
    <location>
        <begin position="193"/>
        <end position="212"/>
    </location>
</feature>
<keyword evidence="3" id="KW-0645">Protease</keyword>
<dbReference type="GO" id="GO:0004175">
    <property type="term" value="F:endopeptidase activity"/>
    <property type="evidence" value="ECO:0007669"/>
    <property type="project" value="UniProtKB-ARBA"/>
</dbReference>
<feature type="transmembrane region" description="Helical" evidence="1">
    <location>
        <begin position="144"/>
        <end position="162"/>
    </location>
</feature>
<keyword evidence="1" id="KW-1133">Transmembrane helix</keyword>
<dbReference type="Proteomes" id="UP000512222">
    <property type="component" value="Plasmid pRHBSTW-00370_4"/>
</dbReference>
<geneLocation type="plasmid" evidence="6">
    <name>prhbstw-00370_3</name>
</geneLocation>
<dbReference type="Proteomes" id="UP000855471">
    <property type="component" value="Unassembled WGS sequence"/>
</dbReference>
<evidence type="ECO:0000313" key="3">
    <source>
        <dbReference type="EMBL" id="HAT3901047.1"/>
    </source>
</evidence>
<accession>A0A220QFR2</accession>
<dbReference type="AlphaFoldDB" id="A0A220QFR2"/>
<geneLocation type="plasmid" evidence="4">
    <name>pRHBSTW-00370_3</name>
</geneLocation>
<dbReference type="EMBL" id="CP056576">
    <property type="protein sequence ID" value="QLV33717.1"/>
    <property type="molecule type" value="Genomic_DNA"/>
</dbReference>
<feature type="domain" description="CAAX prenyl protease 2/Lysostaphin resistance protein A-like" evidence="2">
    <location>
        <begin position="114"/>
        <end position="206"/>
    </location>
</feature>
<feature type="transmembrane region" description="Helical" evidence="1">
    <location>
        <begin position="113"/>
        <end position="132"/>
    </location>
</feature>
<feature type="transmembrane region" description="Helical" evidence="1">
    <location>
        <begin position="12"/>
        <end position="31"/>
    </location>
</feature>
<evidence type="ECO:0000259" key="2">
    <source>
        <dbReference type="Pfam" id="PF02517"/>
    </source>
</evidence>
<evidence type="ECO:0000313" key="6">
    <source>
        <dbReference type="Proteomes" id="UP000512222"/>
    </source>
</evidence>
<dbReference type="GeneID" id="93036462"/>
<evidence type="ECO:0000256" key="1">
    <source>
        <dbReference type="SAM" id="Phobius"/>
    </source>
</evidence>